<evidence type="ECO:0000256" key="1">
    <source>
        <dbReference type="SAM" id="Phobius"/>
    </source>
</evidence>
<dbReference type="SUPFAM" id="SSF82693">
    <property type="entry name" value="Multidrug efflux transporter AcrB pore domain, PN1, PN2, PC1 and PC2 subdomains"/>
    <property type="match status" value="2"/>
</dbReference>
<keyword evidence="3" id="KW-1185">Reference proteome</keyword>
<dbReference type="OrthoDB" id="312106at2"/>
<dbReference type="Gene3D" id="3.30.70.1440">
    <property type="entry name" value="Multidrug efflux transporter AcrB pore domain"/>
    <property type="match status" value="1"/>
</dbReference>
<feature type="transmembrane region" description="Helical" evidence="1">
    <location>
        <begin position="438"/>
        <end position="456"/>
    </location>
</feature>
<evidence type="ECO:0000313" key="3">
    <source>
        <dbReference type="Proteomes" id="UP000298097"/>
    </source>
</evidence>
<dbReference type="Gene3D" id="3.30.70.1430">
    <property type="entry name" value="Multidrug efflux transporter AcrB pore domain"/>
    <property type="match status" value="2"/>
</dbReference>
<evidence type="ECO:0000313" key="2">
    <source>
        <dbReference type="EMBL" id="TGK43531.1"/>
    </source>
</evidence>
<dbReference type="PANTHER" id="PTHR32063">
    <property type="match status" value="1"/>
</dbReference>
<dbReference type="GO" id="GO:0042910">
    <property type="term" value="F:xenobiotic transmembrane transporter activity"/>
    <property type="evidence" value="ECO:0007669"/>
    <property type="project" value="TreeGrafter"/>
</dbReference>
<dbReference type="EMBL" id="RQEY01000005">
    <property type="protein sequence ID" value="TGK43531.1"/>
    <property type="molecule type" value="Genomic_DNA"/>
</dbReference>
<dbReference type="Gene3D" id="3.30.2090.10">
    <property type="entry name" value="Multidrug efflux transporter AcrB TolC docking domain, DN and DC subdomains"/>
    <property type="match status" value="2"/>
</dbReference>
<dbReference type="InterPro" id="IPR001036">
    <property type="entry name" value="Acrflvin-R"/>
</dbReference>
<dbReference type="RefSeq" id="WP_135772630.1">
    <property type="nucleotide sequence ID" value="NZ_RQEY01000005.1"/>
</dbReference>
<feature type="transmembrane region" description="Helical" evidence="1">
    <location>
        <begin position="325"/>
        <end position="342"/>
    </location>
</feature>
<name>A0A4R9HAN1_9LEPT</name>
<feature type="transmembrane region" description="Helical" evidence="1">
    <location>
        <begin position="408"/>
        <end position="426"/>
    </location>
</feature>
<dbReference type="Proteomes" id="UP000298097">
    <property type="component" value="Unassembled WGS sequence"/>
</dbReference>
<dbReference type="SUPFAM" id="SSF82714">
    <property type="entry name" value="Multidrug efflux transporter AcrB TolC docking domain, DN and DC subdomains"/>
    <property type="match status" value="1"/>
</dbReference>
<dbReference type="Gene3D" id="3.30.70.1320">
    <property type="entry name" value="Multidrug efflux transporter AcrB pore domain like"/>
    <property type="match status" value="1"/>
</dbReference>
<dbReference type="Gene3D" id="1.20.1640.10">
    <property type="entry name" value="Multidrug efflux transporter AcrB transmembrane domain"/>
    <property type="match status" value="2"/>
</dbReference>
<feature type="transmembrane region" description="Helical" evidence="1">
    <location>
        <begin position="349"/>
        <end position="373"/>
    </location>
</feature>
<feature type="transmembrane region" description="Helical" evidence="1">
    <location>
        <begin position="829"/>
        <end position="850"/>
    </location>
</feature>
<dbReference type="InterPro" id="IPR027463">
    <property type="entry name" value="AcrB_DN_DC_subdom"/>
</dbReference>
<feature type="transmembrane region" description="Helical" evidence="1">
    <location>
        <begin position="379"/>
        <end position="396"/>
    </location>
</feature>
<comment type="caution">
    <text evidence="2">The sequence shown here is derived from an EMBL/GenBank/DDBJ whole genome shotgun (WGS) entry which is preliminary data.</text>
</comment>
<protein>
    <submittedName>
        <fullName evidence="2">Efflux RND transporter permease subunit</fullName>
    </submittedName>
</protein>
<keyword evidence="1" id="KW-0472">Membrane</keyword>
<keyword evidence="1" id="KW-1133">Transmembrane helix</keyword>
<accession>A0A4R9HAN1</accession>
<organism evidence="2 3">
    <name type="scientific">Leptospira andrefontaineae</name>
    <dbReference type="NCBI Taxonomy" id="2484976"/>
    <lineage>
        <taxon>Bacteria</taxon>
        <taxon>Pseudomonadati</taxon>
        <taxon>Spirochaetota</taxon>
        <taxon>Spirochaetia</taxon>
        <taxon>Leptospirales</taxon>
        <taxon>Leptospiraceae</taxon>
        <taxon>Leptospira</taxon>
    </lineage>
</organism>
<dbReference type="Pfam" id="PF00873">
    <property type="entry name" value="ACR_tran"/>
    <property type="match status" value="2"/>
</dbReference>
<reference evidence="2" key="1">
    <citation type="journal article" date="2019" name="PLoS Negl. Trop. Dis.">
        <title>Revisiting the worldwide diversity of Leptospira species in the environment.</title>
        <authorList>
            <person name="Vincent A.T."/>
            <person name="Schiettekatte O."/>
            <person name="Bourhy P."/>
            <person name="Veyrier F.J."/>
            <person name="Picardeau M."/>
        </authorList>
    </citation>
    <scope>NUCLEOTIDE SEQUENCE [LARGE SCALE GENOMIC DNA]</scope>
    <source>
        <strain evidence="2">201800301</strain>
    </source>
</reference>
<gene>
    <name evidence="2" type="ORF">EHO65_02505</name>
</gene>
<proteinExistence type="predicted"/>
<dbReference type="PRINTS" id="PR00702">
    <property type="entry name" value="ACRIFLAVINRP"/>
</dbReference>
<feature type="transmembrane region" description="Helical" evidence="1">
    <location>
        <begin position="857"/>
        <end position="878"/>
    </location>
</feature>
<dbReference type="GO" id="GO:0005886">
    <property type="term" value="C:plasma membrane"/>
    <property type="evidence" value="ECO:0007669"/>
    <property type="project" value="TreeGrafter"/>
</dbReference>
<sequence>MKLNPITSWMILSGILVLGLASSLSLSYGLFPTFKYPGFTISVEYPGADAETVESIITVPIEEQISGIGGIVEMRSYSEKGLSQIRIEFESNSEMLMKGLELREKIEIASAKFPKDSRKPLILNYDPDEMPVLVLSLNSSQISLKELRTFADNELKKEIEGVEGISKVSISGGKITEILISCDMQKLSGYGINFSDLQRSVQGYNINSTIGEVEASGILRKVRLTGKFESLDEIRRLPILGLNSNRIVLIKDVADVTHSYRDEDSSSRINGKENIGLYIYVKHGANVLRLSSEIQKLIEKRRSEEYHIRLIYDRAEAVGTTYQNIIFFSFIGLSTLLCLHYLKNKKEISGSLISVVIQSLLLFFIFSFLSFIRKKEFDLLPIISILVGVFYCLNLKKMTGKKKEIPRIDLIFSSILLPGIFLTSYLHDPSLMKNLFEIGILSTISFLFIFYTGDFLTNSINHLKVKYGFALYSNPVGTINYPIVVSPNEVLNKKEFIKFLLCLVLLLFSLHKIWSSKKELFFNLENDRIFGYIDLPSGTGFSFTNETSQKVEDKILTLKGVKEVITQISPSHAFLIINYKTNSLFEGNRIENLKKVVGDQNPAFCYFTQESEMGRVQEISMDVIGDSSEKLNAIVPEIARSAGTVKGVKEVVMNFKSPRDELRLEINNRDNLINSAEIGGFLKTIVQGAIVSRYTEESRETDIRIRSAKEYRQTESQLNKYLIRSQFGKLASLEGSYEPKEGKAPVKLYRKNKRPVLSFSVKTDFTSPSSALLEIKKAAASYLPEGYRIELNDKIGRISKSGSRFLLSVFLNLAILFFAFASYSESLTLALKHVFSISIIYISTFAISAFAEGKIDLGNYIGSNICLVFLFSHIIFLTDKENISLYTEKIDELLKWIFLFSLPLLIFARQGGEFLRNIELQLLLGLTLAKFLLVPSFNFSNRLVEWLVKEFNRRNVIKFQFRTK</sequence>
<feature type="transmembrane region" description="Helical" evidence="1">
    <location>
        <begin position="920"/>
        <end position="939"/>
    </location>
</feature>
<dbReference type="AlphaFoldDB" id="A0A4R9HAN1"/>
<keyword evidence="1" id="KW-0812">Transmembrane</keyword>
<dbReference type="PANTHER" id="PTHR32063:SF0">
    <property type="entry name" value="SWARMING MOTILITY PROTEIN SWRC"/>
    <property type="match status" value="1"/>
</dbReference>
<feature type="transmembrane region" description="Helical" evidence="1">
    <location>
        <begin position="805"/>
        <end position="823"/>
    </location>
</feature>